<feature type="non-terminal residue" evidence="1">
    <location>
        <position position="51"/>
    </location>
</feature>
<proteinExistence type="predicted"/>
<dbReference type="AlphaFoldDB" id="A0A0B7BV14"/>
<gene>
    <name evidence="1" type="primary">ORF214440</name>
</gene>
<reference evidence="1" key="1">
    <citation type="submission" date="2014-12" db="EMBL/GenBank/DDBJ databases">
        <title>Insight into the proteome of Arion vulgaris.</title>
        <authorList>
            <person name="Aradska J."/>
            <person name="Bulat T."/>
            <person name="Smidak R."/>
            <person name="Sarate P."/>
            <person name="Gangsoo J."/>
            <person name="Sialana F."/>
            <person name="Bilban M."/>
            <person name="Lubec G."/>
        </authorList>
    </citation>
    <scope>NUCLEOTIDE SEQUENCE</scope>
    <source>
        <tissue evidence="1">Skin</tissue>
    </source>
</reference>
<protein>
    <submittedName>
        <fullName evidence="1">Uncharacterized protein</fullName>
    </submittedName>
</protein>
<evidence type="ECO:0000313" key="1">
    <source>
        <dbReference type="EMBL" id="CEK97034.1"/>
    </source>
</evidence>
<name>A0A0B7BV14_9EUPU</name>
<organism evidence="1">
    <name type="scientific">Arion vulgaris</name>
    <dbReference type="NCBI Taxonomy" id="1028688"/>
    <lineage>
        <taxon>Eukaryota</taxon>
        <taxon>Metazoa</taxon>
        <taxon>Spiralia</taxon>
        <taxon>Lophotrochozoa</taxon>
        <taxon>Mollusca</taxon>
        <taxon>Gastropoda</taxon>
        <taxon>Heterobranchia</taxon>
        <taxon>Euthyneura</taxon>
        <taxon>Panpulmonata</taxon>
        <taxon>Eupulmonata</taxon>
        <taxon>Stylommatophora</taxon>
        <taxon>Helicina</taxon>
        <taxon>Arionoidea</taxon>
        <taxon>Arionidae</taxon>
        <taxon>Arion</taxon>
    </lineage>
</organism>
<dbReference type="EMBL" id="HACG01050169">
    <property type="protein sequence ID" value="CEK97034.1"/>
    <property type="molecule type" value="Transcribed_RNA"/>
</dbReference>
<accession>A0A0B7BV14</accession>
<sequence>MFVSGETCLMLTCGMSKNYIYNKHEDILMNSVTQLDQSACSLKTQGVCKVS</sequence>